<protein>
    <submittedName>
        <fullName evidence="2">Uncharacterized protein</fullName>
    </submittedName>
</protein>
<dbReference type="STRING" id="1146883.BLASA_4355"/>
<keyword evidence="3" id="KW-1185">Reference proteome</keyword>
<feature type="region of interest" description="Disordered" evidence="1">
    <location>
        <begin position="73"/>
        <end position="97"/>
    </location>
</feature>
<sequence length="97" mass="10624">MLRGYRVAHGLRHLSDRGRPLPTSHPTCCMAPPPPPPLESLAQITAHGYTPTREYCGQAHGHTGPQVRTVRVRPEDAHGAVGARKARPPDERHLRCG</sequence>
<proteinExistence type="predicted"/>
<name>H6RNM6_BLASD</name>
<feature type="compositionally biased region" description="Basic and acidic residues" evidence="1">
    <location>
        <begin position="87"/>
        <end position="97"/>
    </location>
</feature>
<dbReference type="KEGG" id="bsd:BLASA_4355"/>
<feature type="region of interest" description="Disordered" evidence="1">
    <location>
        <begin position="1"/>
        <end position="35"/>
    </location>
</feature>
<dbReference type="AlphaFoldDB" id="H6RNM6"/>
<dbReference type="EMBL" id="FO117623">
    <property type="protein sequence ID" value="CCG05174.1"/>
    <property type="molecule type" value="Genomic_DNA"/>
</dbReference>
<accession>H6RNM6</accession>
<evidence type="ECO:0000313" key="2">
    <source>
        <dbReference type="EMBL" id="CCG05174.1"/>
    </source>
</evidence>
<dbReference type="Proteomes" id="UP000007517">
    <property type="component" value="Chromosome"/>
</dbReference>
<evidence type="ECO:0000256" key="1">
    <source>
        <dbReference type="SAM" id="MobiDB-lite"/>
    </source>
</evidence>
<reference evidence="2 3" key="1">
    <citation type="journal article" date="2012" name="J. Bacteriol.">
        <title>Genome Sequence of Blastococcus saxobsidens DD2, a Stone-Inhabiting Bacterium.</title>
        <authorList>
            <person name="Chouaia B."/>
            <person name="Crotti E."/>
            <person name="Brusetti L."/>
            <person name="Daffonchio D."/>
            <person name="Essoussi I."/>
            <person name="Nouioui I."/>
            <person name="Sbissi I."/>
            <person name="Ghodhbane-Gtari F."/>
            <person name="Gtari M."/>
            <person name="Vacherie B."/>
            <person name="Barbe V."/>
            <person name="Medigue C."/>
            <person name="Gury J."/>
            <person name="Pujic P."/>
            <person name="Normand P."/>
        </authorList>
    </citation>
    <scope>NUCLEOTIDE SEQUENCE [LARGE SCALE GENOMIC DNA]</scope>
    <source>
        <strain evidence="2 3">DD2</strain>
    </source>
</reference>
<evidence type="ECO:0000313" key="3">
    <source>
        <dbReference type="Proteomes" id="UP000007517"/>
    </source>
</evidence>
<gene>
    <name evidence="2" type="ordered locus">BLASA_4355</name>
</gene>
<dbReference type="eggNOG" id="COG4227">
    <property type="taxonomic scope" value="Bacteria"/>
</dbReference>
<dbReference type="HOGENOM" id="CLU_2341183_0_0_11"/>
<organism evidence="2 3">
    <name type="scientific">Blastococcus saxobsidens (strain DD2)</name>
    <dbReference type="NCBI Taxonomy" id="1146883"/>
    <lineage>
        <taxon>Bacteria</taxon>
        <taxon>Bacillati</taxon>
        <taxon>Actinomycetota</taxon>
        <taxon>Actinomycetes</taxon>
        <taxon>Geodermatophilales</taxon>
        <taxon>Geodermatophilaceae</taxon>
        <taxon>Blastococcus</taxon>
    </lineage>
</organism>
<reference evidence="3" key="2">
    <citation type="submission" date="2012-02" db="EMBL/GenBank/DDBJ databases">
        <title>Complete genome sequence of Blastococcus saxobsidens strain DD2.</title>
        <authorList>
            <person name="Genoscope."/>
        </authorList>
    </citation>
    <scope>NUCLEOTIDE SEQUENCE [LARGE SCALE GENOMIC DNA]</scope>
    <source>
        <strain evidence="3">DD2</strain>
    </source>
</reference>